<keyword evidence="7" id="KW-0472">Membrane</keyword>
<organism evidence="10 11">
    <name type="scientific">Pseudokineococcus marinus</name>
    <dbReference type="NCBI Taxonomy" id="351215"/>
    <lineage>
        <taxon>Bacteria</taxon>
        <taxon>Bacillati</taxon>
        <taxon>Actinomycetota</taxon>
        <taxon>Actinomycetes</taxon>
        <taxon>Kineosporiales</taxon>
        <taxon>Kineosporiaceae</taxon>
        <taxon>Pseudokineococcus</taxon>
    </lineage>
</organism>
<gene>
    <name evidence="10" type="ORF">HLB09_06420</name>
</gene>
<protein>
    <submittedName>
        <fullName evidence="10">Methyl-accepting chemotaxis protein</fullName>
    </submittedName>
</protein>
<comment type="caution">
    <text evidence="10">The sequence shown here is derived from an EMBL/GenBank/DDBJ whole genome shotgun (WGS) entry which is preliminary data.</text>
</comment>
<proteinExistence type="inferred from homology"/>
<evidence type="ECO:0000259" key="9">
    <source>
        <dbReference type="PROSITE" id="PS50885"/>
    </source>
</evidence>
<dbReference type="AlphaFoldDB" id="A0A849BPH4"/>
<evidence type="ECO:0000256" key="6">
    <source>
        <dbReference type="SAM" id="MobiDB-lite"/>
    </source>
</evidence>
<keyword evidence="1 7" id="KW-0812">Transmembrane</keyword>
<dbReference type="PROSITE" id="PS50885">
    <property type="entry name" value="HAMP"/>
    <property type="match status" value="1"/>
</dbReference>
<evidence type="ECO:0000313" key="10">
    <source>
        <dbReference type="EMBL" id="NNH22732.1"/>
    </source>
</evidence>
<evidence type="ECO:0000256" key="3">
    <source>
        <dbReference type="ARBA" id="ARBA00023224"/>
    </source>
</evidence>
<dbReference type="PROSITE" id="PS50111">
    <property type="entry name" value="CHEMOTAXIS_TRANSDUC_2"/>
    <property type="match status" value="1"/>
</dbReference>
<evidence type="ECO:0000256" key="4">
    <source>
        <dbReference type="ARBA" id="ARBA00029447"/>
    </source>
</evidence>
<accession>A0A849BPH4</accession>
<dbReference type="GO" id="GO:0016020">
    <property type="term" value="C:membrane"/>
    <property type="evidence" value="ECO:0007669"/>
    <property type="project" value="InterPro"/>
</dbReference>
<dbReference type="Proteomes" id="UP000555552">
    <property type="component" value="Unassembled WGS sequence"/>
</dbReference>
<dbReference type="EMBL" id="JABEMA010000064">
    <property type="protein sequence ID" value="NNH22732.1"/>
    <property type="molecule type" value="Genomic_DNA"/>
</dbReference>
<feature type="domain" description="Methyl-accepting transducer" evidence="8">
    <location>
        <begin position="447"/>
        <end position="693"/>
    </location>
</feature>
<feature type="region of interest" description="Disordered" evidence="6">
    <location>
        <begin position="465"/>
        <end position="487"/>
    </location>
</feature>
<evidence type="ECO:0000256" key="2">
    <source>
        <dbReference type="ARBA" id="ARBA00022989"/>
    </source>
</evidence>
<evidence type="ECO:0000256" key="5">
    <source>
        <dbReference type="PROSITE-ProRule" id="PRU00284"/>
    </source>
</evidence>
<reference evidence="10 11" key="1">
    <citation type="submission" date="2020-05" db="EMBL/GenBank/DDBJ databases">
        <title>MicrobeNet Type strains.</title>
        <authorList>
            <person name="Nicholson A.C."/>
        </authorList>
    </citation>
    <scope>NUCLEOTIDE SEQUENCE [LARGE SCALE GENOMIC DNA]</scope>
    <source>
        <strain evidence="10 11">JCM 14547</strain>
    </source>
</reference>
<comment type="similarity">
    <text evidence="4">Belongs to the methyl-accepting chemotaxis (MCP) protein family.</text>
</comment>
<dbReference type="SMART" id="SM00283">
    <property type="entry name" value="MA"/>
    <property type="match status" value="1"/>
</dbReference>
<dbReference type="PANTHER" id="PTHR32089">
    <property type="entry name" value="METHYL-ACCEPTING CHEMOTAXIS PROTEIN MCPB"/>
    <property type="match status" value="1"/>
</dbReference>
<dbReference type="Pfam" id="PF00672">
    <property type="entry name" value="HAMP"/>
    <property type="match status" value="1"/>
</dbReference>
<keyword evidence="2 7" id="KW-1133">Transmembrane helix</keyword>
<evidence type="ECO:0000256" key="7">
    <source>
        <dbReference type="SAM" id="Phobius"/>
    </source>
</evidence>
<evidence type="ECO:0000256" key="1">
    <source>
        <dbReference type="ARBA" id="ARBA00022692"/>
    </source>
</evidence>
<dbReference type="Gene3D" id="1.10.287.950">
    <property type="entry name" value="Methyl-accepting chemotaxis protein"/>
    <property type="match status" value="1"/>
</dbReference>
<evidence type="ECO:0000259" key="8">
    <source>
        <dbReference type="PROSITE" id="PS50111"/>
    </source>
</evidence>
<dbReference type="SUPFAM" id="SSF103190">
    <property type="entry name" value="Sensory domain-like"/>
    <property type="match status" value="1"/>
</dbReference>
<dbReference type="SUPFAM" id="SSF58104">
    <property type="entry name" value="Methyl-accepting chemotaxis protein (MCP) signaling domain"/>
    <property type="match status" value="1"/>
</dbReference>
<dbReference type="InterPro" id="IPR003660">
    <property type="entry name" value="HAMP_dom"/>
</dbReference>
<dbReference type="InterPro" id="IPR029151">
    <property type="entry name" value="Sensor-like_sf"/>
</dbReference>
<feature type="domain" description="HAMP" evidence="9">
    <location>
        <begin position="388"/>
        <end position="442"/>
    </location>
</feature>
<keyword evidence="11" id="KW-1185">Reference proteome</keyword>
<dbReference type="GO" id="GO:0007165">
    <property type="term" value="P:signal transduction"/>
    <property type="evidence" value="ECO:0007669"/>
    <property type="project" value="UniProtKB-KW"/>
</dbReference>
<feature type="compositionally biased region" description="Low complexity" evidence="6">
    <location>
        <begin position="469"/>
        <end position="487"/>
    </location>
</feature>
<dbReference type="InterPro" id="IPR004089">
    <property type="entry name" value="MCPsignal_dom"/>
</dbReference>
<dbReference type="PANTHER" id="PTHR32089:SF112">
    <property type="entry name" value="LYSOZYME-LIKE PROTEIN-RELATED"/>
    <property type="match status" value="1"/>
</dbReference>
<dbReference type="Pfam" id="PF00015">
    <property type="entry name" value="MCPsignal"/>
    <property type="match status" value="1"/>
</dbReference>
<dbReference type="SMART" id="SM00304">
    <property type="entry name" value="HAMP"/>
    <property type="match status" value="1"/>
</dbReference>
<keyword evidence="3 5" id="KW-0807">Transducer</keyword>
<dbReference type="RefSeq" id="WP_171202568.1">
    <property type="nucleotide sequence ID" value="NZ_BAAANP010000003.1"/>
</dbReference>
<feature type="transmembrane region" description="Helical" evidence="7">
    <location>
        <begin position="363"/>
        <end position="388"/>
    </location>
</feature>
<evidence type="ECO:0000313" key="11">
    <source>
        <dbReference type="Proteomes" id="UP000555552"/>
    </source>
</evidence>
<name>A0A849BPH4_9ACTN</name>
<sequence length="705" mass="72090">MSSLRARTGGIRARVTLLLVGGVGAASLVVGGVGALAAERTGAAVRDEVDALTGQQLDRVTDGVVDVVSTQGDAVYQKVSSDLEVARDVLTRAGGLRTGGGTTTWEAVDQVTKEATTVRLPSALAGTTPLGQNADPAVPTPVVDEVVRLVGGSTTLFQRMPDGSMLRVATTVETTEGRRAIGTYIPALGADGAPNPVVAAVEAGETYRGTAFVVNAYYATAYEPLLDERGELVGMLYVGVQQETVPALRESLLSTRPGENGHVEVLAGTGERAGTLLVSDREGATSAADVLDADGRPYLVDALATATALGPDETATLTYRDAATGDHTVRLAYYEPWDWVIAVDAQDGDFAGAAMRVGDGTRALMLTIALAGLLVLLAAAAVAGVVGARMTRPLEHLRRSMDDLASGTGDLSARLDEDAPGEAGALARAFNAFAARVGATVDGVVRVSGRLQGTSRQVASIADELGRTSHAASEQAQSAGGSAGSISSDVAELASGGREMSEAVLEISRNAGEAAGMAEDAVRSLDEAMARAQQLATSSTRIEEIVAVISAVAEQTKLLALNATIEAARAGEAGKGFAVVAGEVKELAREAAEASEDIGRRVADIRHDTGDVTAEMSRLAGVVAGISSHQTGIAGAVEQQTATTGGMQQRLTGTAQAAADIAERLREVSRAATATDERAAQARQAAGDLGALTDELGALVGSFRR</sequence>
<dbReference type="InterPro" id="IPR033462">
    <property type="entry name" value="Cache_3-Cache_2"/>
</dbReference>
<dbReference type="Pfam" id="PF17201">
    <property type="entry name" value="Cache_3-Cache_2"/>
    <property type="match status" value="1"/>
</dbReference>